<dbReference type="AlphaFoldDB" id="A0A845V158"/>
<reference evidence="4 5" key="1">
    <citation type="submission" date="2020-02" db="EMBL/GenBank/DDBJ databases">
        <authorList>
            <person name="Zhang X.-Y."/>
        </authorList>
    </citation>
    <scope>NUCLEOTIDE SEQUENCE [LARGE SCALE GENOMIC DNA]</scope>
    <source>
        <strain evidence="4 5">C33</strain>
    </source>
</reference>
<dbReference type="InterPro" id="IPR011041">
    <property type="entry name" value="Quinoprot_gluc/sorb_DH_b-prop"/>
</dbReference>
<dbReference type="PANTHER" id="PTHR19328">
    <property type="entry name" value="HEDGEHOG-INTERACTING PROTEIN"/>
    <property type="match status" value="1"/>
</dbReference>
<accession>A0A845V158</accession>
<feature type="domain" description="Glucose/Sorbosone dehydrogenase" evidence="3">
    <location>
        <begin position="84"/>
        <end position="415"/>
    </location>
</feature>
<evidence type="ECO:0000313" key="4">
    <source>
        <dbReference type="EMBL" id="NDY96808.1"/>
    </source>
</evidence>
<dbReference type="InterPro" id="IPR012938">
    <property type="entry name" value="Glc/Sorbosone_DH"/>
</dbReference>
<feature type="signal peptide" evidence="2">
    <location>
        <begin position="1"/>
        <end position="24"/>
    </location>
</feature>
<dbReference type="Pfam" id="PF07995">
    <property type="entry name" value="GSDH"/>
    <property type="match status" value="1"/>
</dbReference>
<dbReference type="SUPFAM" id="SSF50952">
    <property type="entry name" value="Soluble quinoprotein glucose dehydrogenase"/>
    <property type="match status" value="1"/>
</dbReference>
<dbReference type="Proteomes" id="UP000484885">
    <property type="component" value="Unassembled WGS sequence"/>
</dbReference>
<feature type="compositionally biased region" description="Low complexity" evidence="1">
    <location>
        <begin position="24"/>
        <end position="40"/>
    </location>
</feature>
<keyword evidence="2" id="KW-0732">Signal</keyword>
<gene>
    <name evidence="4" type="ORF">G3I74_13830</name>
</gene>
<evidence type="ECO:0000313" key="5">
    <source>
        <dbReference type="Proteomes" id="UP000484885"/>
    </source>
</evidence>
<dbReference type="PROSITE" id="PS51257">
    <property type="entry name" value="PROKAR_LIPOPROTEIN"/>
    <property type="match status" value="1"/>
</dbReference>
<protein>
    <submittedName>
        <fullName evidence="4">PQQ-dependent sugar dehydrogenase</fullName>
    </submittedName>
</protein>
<keyword evidence="5" id="KW-1185">Reference proteome</keyword>
<dbReference type="Gene3D" id="2.120.10.30">
    <property type="entry name" value="TolB, C-terminal domain"/>
    <property type="match status" value="1"/>
</dbReference>
<proteinExistence type="predicted"/>
<sequence length="420" mass="45943">MPMRHVLSMFLVFGLTACNAGQQAAPDAGQSAEAAASSESRPARSPEETRPPEADYEPAFQGQTRAPKPAATEAWTTETVAQGLEHPWAIDFLPDGAMLVTERPGRLRVVSADGDISDPVSGVPAVDARRQGGLLDIALAPDFESSRTLYLSFSEPHEDGTNNTAVARARLSEDATALEEVEIIFSQYPSVESVGHYGSRIVFQDADTIWVTMGDRQGHPVRQNAQDPTNLIGTVARIHTDGSIPDDNPFIDHQENAPEMWSWGHRNIQAADVHPETGELWTVEHGPRGGDELNLTEAGKNYGWPAISYGIEYRGGEVYEGKTEQDGMEQPVYYWDPVIAPSGMSFYTGEVFPEWRGDLFVGGLRSALVSRLVLADGRVVAEEWLEVGHRVRDVVQGPDGYIYLVTDESDGRVMRIVPEG</sequence>
<feature type="region of interest" description="Disordered" evidence="1">
    <location>
        <begin position="24"/>
        <end position="71"/>
    </location>
</feature>
<evidence type="ECO:0000259" key="3">
    <source>
        <dbReference type="Pfam" id="PF07995"/>
    </source>
</evidence>
<comment type="caution">
    <text evidence="4">The sequence shown here is derived from an EMBL/GenBank/DDBJ whole genome shotgun (WGS) entry which is preliminary data.</text>
</comment>
<organism evidence="4 5">
    <name type="scientific">Wenzhouxiangella limi</name>
    <dbReference type="NCBI Taxonomy" id="2707351"/>
    <lineage>
        <taxon>Bacteria</taxon>
        <taxon>Pseudomonadati</taxon>
        <taxon>Pseudomonadota</taxon>
        <taxon>Gammaproteobacteria</taxon>
        <taxon>Chromatiales</taxon>
        <taxon>Wenzhouxiangellaceae</taxon>
        <taxon>Wenzhouxiangella</taxon>
    </lineage>
</organism>
<evidence type="ECO:0000256" key="2">
    <source>
        <dbReference type="SAM" id="SignalP"/>
    </source>
</evidence>
<dbReference type="InterPro" id="IPR011042">
    <property type="entry name" value="6-blade_b-propeller_TolB-like"/>
</dbReference>
<dbReference type="EMBL" id="JAAGSC010000044">
    <property type="protein sequence ID" value="NDY96808.1"/>
    <property type="molecule type" value="Genomic_DNA"/>
</dbReference>
<evidence type="ECO:0000256" key="1">
    <source>
        <dbReference type="SAM" id="MobiDB-lite"/>
    </source>
</evidence>
<feature type="chain" id="PRO_5032596825" evidence="2">
    <location>
        <begin position="25"/>
        <end position="420"/>
    </location>
</feature>
<name>A0A845V158_9GAMM</name>
<dbReference type="PANTHER" id="PTHR19328:SF75">
    <property type="entry name" value="ALDOSE SUGAR DEHYDROGENASE YLII"/>
    <property type="match status" value="1"/>
</dbReference>
<feature type="compositionally biased region" description="Basic and acidic residues" evidence="1">
    <location>
        <begin position="41"/>
        <end position="53"/>
    </location>
</feature>